<dbReference type="Pfam" id="PF01225">
    <property type="entry name" value="Mur_ligase"/>
    <property type="match status" value="1"/>
</dbReference>
<dbReference type="SUPFAM" id="SSF53623">
    <property type="entry name" value="MurD-like peptide ligases, catalytic domain"/>
    <property type="match status" value="1"/>
</dbReference>
<evidence type="ECO:0000256" key="2">
    <source>
        <dbReference type="ARBA" id="ARBA00004752"/>
    </source>
</evidence>
<dbReference type="EC" id="6.3.2.8" evidence="3 14"/>
<evidence type="ECO:0000256" key="8">
    <source>
        <dbReference type="ARBA" id="ARBA00022840"/>
    </source>
</evidence>
<dbReference type="GO" id="GO:0009252">
    <property type="term" value="P:peptidoglycan biosynthetic process"/>
    <property type="evidence" value="ECO:0007669"/>
    <property type="project" value="UniProtKB-UniRule"/>
</dbReference>
<dbReference type="Pfam" id="PF08245">
    <property type="entry name" value="Mur_ligase_M"/>
    <property type="match status" value="1"/>
</dbReference>
<evidence type="ECO:0000259" key="16">
    <source>
        <dbReference type="Pfam" id="PF01225"/>
    </source>
</evidence>
<keyword evidence="11 14" id="KW-0131">Cell cycle</keyword>
<evidence type="ECO:0000256" key="7">
    <source>
        <dbReference type="ARBA" id="ARBA00022741"/>
    </source>
</evidence>
<feature type="binding site" evidence="14">
    <location>
        <begin position="158"/>
        <end position="164"/>
    </location>
    <ligand>
        <name>ATP</name>
        <dbReference type="ChEBI" id="CHEBI:30616"/>
    </ligand>
</feature>
<keyword evidence="6 14" id="KW-0132">Cell division</keyword>
<name>A0A6B0YVZ3_9CHLR</name>
<evidence type="ECO:0000256" key="13">
    <source>
        <dbReference type="ARBA" id="ARBA00047833"/>
    </source>
</evidence>
<evidence type="ECO:0000256" key="1">
    <source>
        <dbReference type="ARBA" id="ARBA00004496"/>
    </source>
</evidence>
<comment type="function">
    <text evidence="14">Cell wall formation.</text>
</comment>
<feature type="region of interest" description="Disordered" evidence="15">
    <location>
        <begin position="1"/>
        <end position="22"/>
    </location>
</feature>
<dbReference type="GO" id="GO:0005524">
    <property type="term" value="F:ATP binding"/>
    <property type="evidence" value="ECO:0007669"/>
    <property type="project" value="UniProtKB-UniRule"/>
</dbReference>
<evidence type="ECO:0000259" key="18">
    <source>
        <dbReference type="Pfam" id="PF08245"/>
    </source>
</evidence>
<dbReference type="EMBL" id="VXRG01000128">
    <property type="protein sequence ID" value="MXY94833.1"/>
    <property type="molecule type" value="Genomic_DNA"/>
</dbReference>
<evidence type="ECO:0000256" key="12">
    <source>
        <dbReference type="ARBA" id="ARBA00023316"/>
    </source>
</evidence>
<dbReference type="InterPro" id="IPR013221">
    <property type="entry name" value="Mur_ligase_cen"/>
</dbReference>
<evidence type="ECO:0000256" key="3">
    <source>
        <dbReference type="ARBA" id="ARBA00012211"/>
    </source>
</evidence>
<evidence type="ECO:0000313" key="19">
    <source>
        <dbReference type="EMBL" id="MXY94833.1"/>
    </source>
</evidence>
<evidence type="ECO:0000256" key="5">
    <source>
        <dbReference type="ARBA" id="ARBA00022598"/>
    </source>
</evidence>
<dbReference type="GO" id="GO:0051301">
    <property type="term" value="P:cell division"/>
    <property type="evidence" value="ECO:0007669"/>
    <property type="project" value="UniProtKB-KW"/>
</dbReference>
<dbReference type="HAMAP" id="MF_00046">
    <property type="entry name" value="MurC"/>
    <property type="match status" value="1"/>
</dbReference>
<dbReference type="SUPFAM" id="SSF53244">
    <property type="entry name" value="MurD-like peptide ligases, peptide-binding domain"/>
    <property type="match status" value="1"/>
</dbReference>
<dbReference type="PANTHER" id="PTHR43445:SF3">
    <property type="entry name" value="UDP-N-ACETYLMURAMATE--L-ALANINE LIGASE"/>
    <property type="match status" value="1"/>
</dbReference>
<comment type="similarity">
    <text evidence="14">Belongs to the MurCDEF family.</text>
</comment>
<proteinExistence type="inferred from homology"/>
<keyword evidence="7 14" id="KW-0547">Nucleotide-binding</keyword>
<evidence type="ECO:0000256" key="15">
    <source>
        <dbReference type="SAM" id="MobiDB-lite"/>
    </source>
</evidence>
<dbReference type="NCBIfam" id="TIGR01082">
    <property type="entry name" value="murC"/>
    <property type="match status" value="1"/>
</dbReference>
<keyword evidence="4 14" id="KW-0963">Cytoplasm</keyword>
<dbReference type="GO" id="GO:0008360">
    <property type="term" value="P:regulation of cell shape"/>
    <property type="evidence" value="ECO:0007669"/>
    <property type="project" value="UniProtKB-KW"/>
</dbReference>
<feature type="domain" description="Mur ligase N-terminal catalytic" evidence="16">
    <location>
        <begin position="47"/>
        <end position="148"/>
    </location>
</feature>
<dbReference type="GO" id="GO:0008763">
    <property type="term" value="F:UDP-N-acetylmuramate-L-alanine ligase activity"/>
    <property type="evidence" value="ECO:0007669"/>
    <property type="project" value="UniProtKB-UniRule"/>
</dbReference>
<organism evidence="19">
    <name type="scientific">Caldilineaceae bacterium SB0664_bin_27</name>
    <dbReference type="NCBI Taxonomy" id="2605260"/>
    <lineage>
        <taxon>Bacteria</taxon>
        <taxon>Bacillati</taxon>
        <taxon>Chloroflexota</taxon>
        <taxon>Caldilineae</taxon>
        <taxon>Caldilineales</taxon>
        <taxon>Caldilineaceae</taxon>
    </lineage>
</organism>
<reference evidence="19" key="1">
    <citation type="submission" date="2019-09" db="EMBL/GenBank/DDBJ databases">
        <title>Characterisation of the sponge microbiome using genome-centric metagenomics.</title>
        <authorList>
            <person name="Engelberts J.P."/>
            <person name="Robbins S.J."/>
            <person name="De Goeij J.M."/>
            <person name="Aranda M."/>
            <person name="Bell S.C."/>
            <person name="Webster N.S."/>
        </authorList>
    </citation>
    <scope>NUCLEOTIDE SEQUENCE</scope>
    <source>
        <strain evidence="19">SB0664_bin_27</strain>
    </source>
</reference>
<dbReference type="InterPro" id="IPR036615">
    <property type="entry name" value="Mur_ligase_C_dom_sf"/>
</dbReference>
<dbReference type="Gene3D" id="3.40.50.720">
    <property type="entry name" value="NAD(P)-binding Rossmann-like Domain"/>
    <property type="match status" value="1"/>
</dbReference>
<feature type="domain" description="Mur ligase C-terminal" evidence="17">
    <location>
        <begin position="361"/>
        <end position="489"/>
    </location>
</feature>
<keyword evidence="10 14" id="KW-0573">Peptidoglycan synthesis</keyword>
<dbReference type="InterPro" id="IPR036565">
    <property type="entry name" value="Mur-like_cat_sf"/>
</dbReference>
<dbReference type="Gene3D" id="3.40.1190.10">
    <property type="entry name" value="Mur-like, catalytic domain"/>
    <property type="match status" value="1"/>
</dbReference>
<evidence type="ECO:0000256" key="4">
    <source>
        <dbReference type="ARBA" id="ARBA00022490"/>
    </source>
</evidence>
<feature type="domain" description="Mur ligase central" evidence="18">
    <location>
        <begin position="156"/>
        <end position="339"/>
    </location>
</feature>
<sequence length="506" mass="53572">MNTFRLKRGSAAATEAGMPGDSWQNQLQKALDAPRPKKGGDDTRPRVHLIGIGGAGLSAIAHVLLQRGIQVSGSDRQESERTRRLAAAGAKIFGRQDAAAELAGLPDRERPDVVLISSAVDESNPERQTAQRLGIPVVRRELFLPPLLAGRDVIAVSGTHGKSTTTAMIVQTLQANGCDAGYIIGADLPGFGNAHAGTAAEFVIEADEYDRMFHGLTPMVAVVTNVEWDHPDCYPTPASFVDAFRQFVAQVRAEGCVISCGDDPGAEALRTGRATENGPVWLTYGLREGCDVQAAGETVGSGGGYAAAVQSEGASLGRLQLQAPGIHNLRNALAALTVARRCGVPAAQVLASLHQYSGIGRRFELKGTRRGVTVVDDYAHHPTEIEATLAAARNRFGERRIWAVFQPHTFSRTRALLHKIASSFDNADTVLVTDIYAARESGDRAMAAAAIAAASPHPSIRHSGDIEDTSTLLHGEVTAGDVVLTLGAGTSHRIGETLLERLETDG</sequence>
<evidence type="ECO:0000256" key="14">
    <source>
        <dbReference type="HAMAP-Rule" id="MF_00046"/>
    </source>
</evidence>
<dbReference type="Gene3D" id="3.90.190.20">
    <property type="entry name" value="Mur ligase, C-terminal domain"/>
    <property type="match status" value="1"/>
</dbReference>
<dbReference type="PANTHER" id="PTHR43445">
    <property type="entry name" value="UDP-N-ACETYLMURAMATE--L-ALANINE LIGASE-RELATED"/>
    <property type="match status" value="1"/>
</dbReference>
<dbReference type="InterPro" id="IPR005758">
    <property type="entry name" value="UDP-N-AcMur_Ala_ligase_MurC"/>
</dbReference>
<accession>A0A6B0YVZ3</accession>
<gene>
    <name evidence="14 19" type="primary">murC</name>
    <name evidence="19" type="ORF">F4Y42_15445</name>
</gene>
<dbReference type="InterPro" id="IPR050061">
    <property type="entry name" value="MurCDEF_pg_biosynth"/>
</dbReference>
<protein>
    <recommendedName>
        <fullName evidence="3 14">UDP-N-acetylmuramate--L-alanine ligase</fullName>
        <ecNumber evidence="3 14">6.3.2.8</ecNumber>
    </recommendedName>
    <alternativeName>
        <fullName evidence="14">UDP-N-acetylmuramoyl-L-alanine synthetase</fullName>
    </alternativeName>
</protein>
<dbReference type="GO" id="GO:0071555">
    <property type="term" value="P:cell wall organization"/>
    <property type="evidence" value="ECO:0007669"/>
    <property type="project" value="UniProtKB-KW"/>
</dbReference>
<dbReference type="UniPathway" id="UPA00219"/>
<keyword evidence="12 14" id="KW-0961">Cell wall biogenesis/degradation</keyword>
<comment type="catalytic activity">
    <reaction evidence="13 14">
        <text>UDP-N-acetyl-alpha-D-muramate + L-alanine + ATP = UDP-N-acetyl-alpha-D-muramoyl-L-alanine + ADP + phosphate + H(+)</text>
        <dbReference type="Rhea" id="RHEA:23372"/>
        <dbReference type="ChEBI" id="CHEBI:15378"/>
        <dbReference type="ChEBI" id="CHEBI:30616"/>
        <dbReference type="ChEBI" id="CHEBI:43474"/>
        <dbReference type="ChEBI" id="CHEBI:57972"/>
        <dbReference type="ChEBI" id="CHEBI:70757"/>
        <dbReference type="ChEBI" id="CHEBI:83898"/>
        <dbReference type="ChEBI" id="CHEBI:456216"/>
        <dbReference type="EC" id="6.3.2.8"/>
    </reaction>
</comment>
<comment type="subcellular location">
    <subcellularLocation>
        <location evidence="1 14">Cytoplasm</location>
    </subcellularLocation>
</comment>
<dbReference type="GO" id="GO:0005737">
    <property type="term" value="C:cytoplasm"/>
    <property type="evidence" value="ECO:0007669"/>
    <property type="project" value="UniProtKB-SubCell"/>
</dbReference>
<evidence type="ECO:0000256" key="11">
    <source>
        <dbReference type="ARBA" id="ARBA00023306"/>
    </source>
</evidence>
<dbReference type="SUPFAM" id="SSF51984">
    <property type="entry name" value="MurCD N-terminal domain"/>
    <property type="match status" value="1"/>
</dbReference>
<keyword evidence="5 14" id="KW-0436">Ligase</keyword>
<evidence type="ECO:0000259" key="17">
    <source>
        <dbReference type="Pfam" id="PF02875"/>
    </source>
</evidence>
<evidence type="ECO:0000256" key="9">
    <source>
        <dbReference type="ARBA" id="ARBA00022960"/>
    </source>
</evidence>
<keyword evidence="9 14" id="KW-0133">Cell shape</keyword>
<comment type="pathway">
    <text evidence="2 14">Cell wall biogenesis; peptidoglycan biosynthesis.</text>
</comment>
<keyword evidence="8 14" id="KW-0067">ATP-binding</keyword>
<dbReference type="InterPro" id="IPR000713">
    <property type="entry name" value="Mur_ligase_N"/>
</dbReference>
<dbReference type="InterPro" id="IPR004101">
    <property type="entry name" value="Mur_ligase_C"/>
</dbReference>
<dbReference type="AlphaFoldDB" id="A0A6B0YVZ3"/>
<dbReference type="Pfam" id="PF02875">
    <property type="entry name" value="Mur_ligase_C"/>
    <property type="match status" value="1"/>
</dbReference>
<evidence type="ECO:0000256" key="6">
    <source>
        <dbReference type="ARBA" id="ARBA00022618"/>
    </source>
</evidence>
<comment type="caution">
    <text evidence="19">The sequence shown here is derived from an EMBL/GenBank/DDBJ whole genome shotgun (WGS) entry which is preliminary data.</text>
</comment>
<evidence type="ECO:0000256" key="10">
    <source>
        <dbReference type="ARBA" id="ARBA00022984"/>
    </source>
</evidence>